<keyword evidence="6" id="KW-1185">Reference proteome</keyword>
<name>A0A9D4UW87_ADICA</name>
<dbReference type="Pfam" id="PF10294">
    <property type="entry name" value="Methyltransf_16"/>
    <property type="match status" value="1"/>
</dbReference>
<dbReference type="EMBL" id="JABFUD020000009">
    <property type="protein sequence ID" value="KAI5075178.1"/>
    <property type="molecule type" value="Genomic_DNA"/>
</dbReference>
<dbReference type="PANTHER" id="PTHR14614">
    <property type="entry name" value="HEPATOCELLULAR CARCINOMA-ASSOCIATED ANTIGEN"/>
    <property type="match status" value="1"/>
</dbReference>
<dbReference type="CDD" id="cd02440">
    <property type="entry name" value="AdoMet_MTases"/>
    <property type="match status" value="1"/>
</dbReference>
<comment type="caution">
    <text evidence="5">The sequence shown here is derived from an EMBL/GenBank/DDBJ whole genome shotgun (WGS) entry which is preliminary data.</text>
</comment>
<dbReference type="SUPFAM" id="SSF53335">
    <property type="entry name" value="S-adenosyl-L-methionine-dependent methyltransferases"/>
    <property type="match status" value="1"/>
</dbReference>
<evidence type="ECO:0000256" key="2">
    <source>
        <dbReference type="ARBA" id="ARBA00022679"/>
    </source>
</evidence>
<protein>
    <recommendedName>
        <fullName evidence="7">Methyltransferase-like protein 23</fullName>
    </recommendedName>
</protein>
<dbReference type="GO" id="GO:0005737">
    <property type="term" value="C:cytoplasm"/>
    <property type="evidence" value="ECO:0007669"/>
    <property type="project" value="TreeGrafter"/>
</dbReference>
<gene>
    <name evidence="5" type="ORF">GOP47_0009254</name>
</gene>
<evidence type="ECO:0000313" key="5">
    <source>
        <dbReference type="EMBL" id="KAI5075178.1"/>
    </source>
</evidence>
<evidence type="ECO:0000313" key="6">
    <source>
        <dbReference type="Proteomes" id="UP000886520"/>
    </source>
</evidence>
<dbReference type="OrthoDB" id="407325at2759"/>
<dbReference type="GO" id="GO:0005634">
    <property type="term" value="C:nucleus"/>
    <property type="evidence" value="ECO:0007669"/>
    <property type="project" value="TreeGrafter"/>
</dbReference>
<dbReference type="InterPro" id="IPR019410">
    <property type="entry name" value="Methyltransf_16"/>
</dbReference>
<dbReference type="GO" id="GO:0008168">
    <property type="term" value="F:methyltransferase activity"/>
    <property type="evidence" value="ECO:0007669"/>
    <property type="project" value="UniProtKB-KW"/>
</dbReference>
<dbReference type="Gene3D" id="3.40.50.150">
    <property type="entry name" value="Vaccinia Virus protein VP39"/>
    <property type="match status" value="1"/>
</dbReference>
<evidence type="ECO:0000256" key="4">
    <source>
        <dbReference type="ARBA" id="ARBA00043988"/>
    </source>
</evidence>
<keyword evidence="2" id="KW-0808">Transferase</keyword>
<dbReference type="GO" id="GO:0032259">
    <property type="term" value="P:methylation"/>
    <property type="evidence" value="ECO:0007669"/>
    <property type="project" value="UniProtKB-KW"/>
</dbReference>
<keyword evidence="1" id="KW-0489">Methyltransferase</keyword>
<evidence type="ECO:0000256" key="1">
    <source>
        <dbReference type="ARBA" id="ARBA00022603"/>
    </source>
</evidence>
<evidence type="ECO:0008006" key="7">
    <source>
        <dbReference type="Google" id="ProtNLM"/>
    </source>
</evidence>
<sequence length="211" mass="23584">MIRVSEHRFRDASQLTNTTIYISEVIEEDYGLYIWPSSIVLAEYIWQQKDRFAGVQVLELGAGTGLPGIVAAKLGAHVILTDVENNSKVFENASRNCEQNAVDCKILGLTWGDWDSSTLDIKPDIVLGADVLYNASDFDDLFATVASLLQKKPEAVFITAYEPRSGHRSIEFLMVKWKLQCIKLLDAHEILPPEKLSLISSSIEIVEIKTL</sequence>
<keyword evidence="3" id="KW-0949">S-adenosyl-L-methionine</keyword>
<dbReference type="InterPro" id="IPR029063">
    <property type="entry name" value="SAM-dependent_MTases_sf"/>
</dbReference>
<reference evidence="5" key="1">
    <citation type="submission" date="2021-01" db="EMBL/GenBank/DDBJ databases">
        <title>Adiantum capillus-veneris genome.</title>
        <authorList>
            <person name="Fang Y."/>
            <person name="Liao Q."/>
        </authorList>
    </citation>
    <scope>NUCLEOTIDE SEQUENCE</scope>
    <source>
        <strain evidence="5">H3</strain>
        <tissue evidence="5">Leaf</tissue>
    </source>
</reference>
<evidence type="ECO:0000256" key="3">
    <source>
        <dbReference type="ARBA" id="ARBA00022691"/>
    </source>
</evidence>
<dbReference type="PANTHER" id="PTHR14614:SF164">
    <property type="entry name" value="HISTONE-ARGININE METHYLTRANSFERASE METTL23"/>
    <property type="match status" value="1"/>
</dbReference>
<dbReference type="Proteomes" id="UP000886520">
    <property type="component" value="Chromosome 9"/>
</dbReference>
<proteinExistence type="inferred from homology"/>
<comment type="similarity">
    <text evidence="4">Belongs to the methyltransferase superfamily. METTL23 family.</text>
</comment>
<accession>A0A9D4UW87</accession>
<dbReference type="AlphaFoldDB" id="A0A9D4UW87"/>
<organism evidence="5 6">
    <name type="scientific">Adiantum capillus-veneris</name>
    <name type="common">Maidenhair fern</name>
    <dbReference type="NCBI Taxonomy" id="13818"/>
    <lineage>
        <taxon>Eukaryota</taxon>
        <taxon>Viridiplantae</taxon>
        <taxon>Streptophyta</taxon>
        <taxon>Embryophyta</taxon>
        <taxon>Tracheophyta</taxon>
        <taxon>Polypodiopsida</taxon>
        <taxon>Polypodiidae</taxon>
        <taxon>Polypodiales</taxon>
        <taxon>Pteridineae</taxon>
        <taxon>Pteridaceae</taxon>
        <taxon>Vittarioideae</taxon>
        <taxon>Adiantum</taxon>
    </lineage>
</organism>